<dbReference type="Gene3D" id="3.10.20.410">
    <property type="match status" value="1"/>
</dbReference>
<protein>
    <submittedName>
        <fullName evidence="13">Fimbria/pilus outer membrane usher protein</fullName>
    </submittedName>
</protein>
<feature type="signal peptide" evidence="10">
    <location>
        <begin position="1"/>
        <end position="23"/>
    </location>
</feature>
<dbReference type="SUPFAM" id="SSF141729">
    <property type="entry name" value="FimD N-terminal domain-like"/>
    <property type="match status" value="1"/>
</dbReference>
<accession>A0ABS5T8Q8</accession>
<keyword evidence="7" id="KW-0472">Membrane</keyword>
<evidence type="ECO:0000256" key="8">
    <source>
        <dbReference type="ARBA" id="ARBA00023237"/>
    </source>
</evidence>
<name>A0ABS5T8Q8_9GAMM</name>
<evidence type="ECO:0000259" key="11">
    <source>
        <dbReference type="Pfam" id="PF13953"/>
    </source>
</evidence>
<keyword evidence="8" id="KW-0998">Cell outer membrane</keyword>
<feature type="domain" description="PapC N-terminal" evidence="12">
    <location>
        <begin position="29"/>
        <end position="170"/>
    </location>
</feature>
<evidence type="ECO:0000256" key="3">
    <source>
        <dbReference type="ARBA" id="ARBA00022448"/>
    </source>
</evidence>
<gene>
    <name evidence="13" type="ORF">HGT73_10620</name>
</gene>
<dbReference type="InterPro" id="IPR043142">
    <property type="entry name" value="PapC-like_C_sf"/>
</dbReference>
<dbReference type="PANTHER" id="PTHR30451">
    <property type="entry name" value="OUTER MEMBRANE USHER PROTEIN"/>
    <property type="match status" value="1"/>
</dbReference>
<evidence type="ECO:0000313" key="13">
    <source>
        <dbReference type="EMBL" id="MBT0727817.1"/>
    </source>
</evidence>
<dbReference type="Gene3D" id="2.60.40.2070">
    <property type="match status" value="1"/>
</dbReference>
<comment type="similarity">
    <text evidence="2">Belongs to the fimbrial export usher family.</text>
</comment>
<dbReference type="InterPro" id="IPR037224">
    <property type="entry name" value="PapC_N_sf"/>
</dbReference>
<evidence type="ECO:0000256" key="9">
    <source>
        <dbReference type="SAM" id="MobiDB-lite"/>
    </source>
</evidence>
<feature type="compositionally biased region" description="Polar residues" evidence="9">
    <location>
        <begin position="806"/>
        <end position="816"/>
    </location>
</feature>
<dbReference type="Pfam" id="PF00577">
    <property type="entry name" value="Usher"/>
    <property type="match status" value="1"/>
</dbReference>
<dbReference type="Gene3D" id="2.60.40.2610">
    <property type="entry name" value="Outer membrane usher protein FimD, plug domain"/>
    <property type="match status" value="1"/>
</dbReference>
<reference evidence="13 14" key="1">
    <citation type="submission" date="2020-04" db="EMBL/GenBank/DDBJ databases">
        <title>Genome sequencing of Rosenbergiella species.</title>
        <authorList>
            <person name="Alvarez-Perez S."/>
            <person name="Lievens B."/>
        </authorList>
    </citation>
    <scope>NUCLEOTIDE SEQUENCE [LARGE SCALE GENOMIC DNA]</scope>
    <source>
        <strain evidence="13 14">CdVSA20.1</strain>
    </source>
</reference>
<evidence type="ECO:0000256" key="10">
    <source>
        <dbReference type="SAM" id="SignalP"/>
    </source>
</evidence>
<dbReference type="InterPro" id="IPR025949">
    <property type="entry name" value="PapC-like_C"/>
</dbReference>
<dbReference type="Proteomes" id="UP000786875">
    <property type="component" value="Unassembled WGS sequence"/>
</dbReference>
<evidence type="ECO:0000256" key="5">
    <source>
        <dbReference type="ARBA" id="ARBA00022692"/>
    </source>
</evidence>
<dbReference type="InterPro" id="IPR025885">
    <property type="entry name" value="PapC_N"/>
</dbReference>
<keyword evidence="4" id="KW-1134">Transmembrane beta strand</keyword>
<feature type="domain" description="PapC-like C-terminal" evidence="11">
    <location>
        <begin position="749"/>
        <end position="795"/>
    </location>
</feature>
<evidence type="ECO:0000256" key="7">
    <source>
        <dbReference type="ARBA" id="ARBA00023136"/>
    </source>
</evidence>
<dbReference type="RefSeq" id="WP_214214637.1">
    <property type="nucleotide sequence ID" value="NZ_JABBFO010000009.1"/>
</dbReference>
<evidence type="ECO:0000256" key="6">
    <source>
        <dbReference type="ARBA" id="ARBA00022729"/>
    </source>
</evidence>
<dbReference type="EMBL" id="JABBFO010000009">
    <property type="protein sequence ID" value="MBT0727817.1"/>
    <property type="molecule type" value="Genomic_DNA"/>
</dbReference>
<organism evidence="13 14">
    <name type="scientific">Rosenbergiella australiborealis</name>
    <dbReference type="NCBI Taxonomy" id="1544696"/>
    <lineage>
        <taxon>Bacteria</taxon>
        <taxon>Pseudomonadati</taxon>
        <taxon>Pseudomonadota</taxon>
        <taxon>Gammaproteobacteria</taxon>
        <taxon>Enterobacterales</taxon>
        <taxon>Erwiniaceae</taxon>
        <taxon>Rosenbergiella</taxon>
    </lineage>
</organism>
<sequence length="816" mass="91106">MKINDYHLSLVLLLSLMHSLADAAEAGLEFNTDMIDMSDRSTLHPERFTVRNYIAPGQYHLTVVVNSREIGESSIYYSEEGESNKSTPLIKSSFLPKLTLNKKALSYVMAVKNGRVDISKIPGVSIKNKNGQLIINIPQIWLKYTNSDWTLPENWDDGINGFIVDYNANAEVTHSLDSQHDRQNISAYGQVGANVQSWRLRAAYQSSTQEQQHHFSWQQLYAFTPVRALNAKMNVGEITLDSDLFDNIRLTGMSLTSDERMLPPDLQGYAPEVRGVAQTNALVTIMHQGQVLYQTHVAAGPFNITTLPSSLRGVLDVKITEQTGEVRTFQVATSSLPYLTRPGQVRYHVYTGRASGLADKVHKTYGGNLYSGDFSYGISNGFSLYGGGQLAGSEYYAAAIGIGRDFKQWGALSFDVIHSNSSLPKENQSLKGHSFHINYSRRIEWINSSVTLAGYRFSDGNFRSLSYYINEKYLPGQHDHRDKQQIRLITNTTLWEDSQQWRTSLYLNYQRNYYWDQKRQSNYGVSLGHTFMLWTYYPVTTGLSFYHSSFEKQSENSLSLTLSVPFGETGRVGYDMQHNGKSTTLATSYSSYINEQDFWRIRTGRSSVGRVQADGIYHHHSSLADVESSLNYQEQQGIYGAVSLRGNAILTRYGIGTNGGSYTGNDTRILADTNHISGITFNHHQARSNGMGLAVLPGVMSYQTIDTHIDSDSLTAKRHSQHTVRSITLTEGAIGYEHFDVRGGSNFYLALTDENNQPLTLGTELVNMAGQTVGISDDNGMVWLTGVHPGEKLISTDENHKKHSITVPTGSVSPLS</sequence>
<evidence type="ECO:0000256" key="1">
    <source>
        <dbReference type="ARBA" id="ARBA00004571"/>
    </source>
</evidence>
<feature type="region of interest" description="Disordered" evidence="9">
    <location>
        <begin position="797"/>
        <end position="816"/>
    </location>
</feature>
<dbReference type="InterPro" id="IPR000015">
    <property type="entry name" value="Fimb_usher"/>
</dbReference>
<dbReference type="InterPro" id="IPR042186">
    <property type="entry name" value="FimD_plug_dom"/>
</dbReference>
<evidence type="ECO:0000256" key="4">
    <source>
        <dbReference type="ARBA" id="ARBA00022452"/>
    </source>
</evidence>
<keyword evidence="6 10" id="KW-0732">Signal</keyword>
<evidence type="ECO:0000313" key="14">
    <source>
        <dbReference type="Proteomes" id="UP000786875"/>
    </source>
</evidence>
<keyword evidence="14" id="KW-1185">Reference proteome</keyword>
<dbReference type="Pfam" id="PF13954">
    <property type="entry name" value="PapC_N"/>
    <property type="match status" value="1"/>
</dbReference>
<dbReference type="PANTHER" id="PTHR30451:SF10">
    <property type="entry name" value="OUTER MEMBRANE USHER PROTEIN YFCU-RELATED"/>
    <property type="match status" value="1"/>
</dbReference>
<keyword evidence="5" id="KW-0812">Transmembrane</keyword>
<keyword evidence="3" id="KW-0813">Transport</keyword>
<evidence type="ECO:0000259" key="12">
    <source>
        <dbReference type="Pfam" id="PF13954"/>
    </source>
</evidence>
<feature type="chain" id="PRO_5045364277" evidence="10">
    <location>
        <begin position="24"/>
        <end position="816"/>
    </location>
</feature>
<comment type="subcellular location">
    <subcellularLocation>
        <location evidence="1">Cell outer membrane</location>
        <topology evidence="1">Multi-pass membrane protein</topology>
    </subcellularLocation>
</comment>
<evidence type="ECO:0000256" key="2">
    <source>
        <dbReference type="ARBA" id="ARBA00008064"/>
    </source>
</evidence>
<dbReference type="Pfam" id="PF13953">
    <property type="entry name" value="PapC_C"/>
    <property type="match status" value="1"/>
</dbReference>
<dbReference type="Gene3D" id="2.60.40.3110">
    <property type="match status" value="1"/>
</dbReference>
<comment type="caution">
    <text evidence="13">The sequence shown here is derived from an EMBL/GenBank/DDBJ whole genome shotgun (WGS) entry which is preliminary data.</text>
</comment>
<proteinExistence type="inferred from homology"/>